<dbReference type="KEGG" id="ttq:NIES37_55580"/>
<dbReference type="AlphaFoldDB" id="A0A1Z4N760"/>
<organism evidence="1 2">
    <name type="scientific">Tolypothrix tenuis PCC 7101</name>
    <dbReference type="NCBI Taxonomy" id="231146"/>
    <lineage>
        <taxon>Bacteria</taxon>
        <taxon>Bacillati</taxon>
        <taxon>Cyanobacteriota</taxon>
        <taxon>Cyanophyceae</taxon>
        <taxon>Nostocales</taxon>
        <taxon>Tolypothrichaceae</taxon>
        <taxon>Tolypothrix</taxon>
    </lineage>
</organism>
<evidence type="ECO:0000313" key="2">
    <source>
        <dbReference type="Proteomes" id="UP000218785"/>
    </source>
</evidence>
<accession>A0A1Z4N760</accession>
<evidence type="ECO:0000313" key="1">
    <source>
        <dbReference type="EMBL" id="BAZ01555.1"/>
    </source>
</evidence>
<name>A0A1Z4N760_9CYAN</name>
<reference evidence="1 2" key="1">
    <citation type="submission" date="2017-06" db="EMBL/GenBank/DDBJ databases">
        <title>Genome sequencing of cyanobaciteial culture collection at National Institute for Environmental Studies (NIES).</title>
        <authorList>
            <person name="Hirose Y."/>
            <person name="Shimura Y."/>
            <person name="Fujisawa T."/>
            <person name="Nakamura Y."/>
            <person name="Kawachi M."/>
        </authorList>
    </citation>
    <scope>NUCLEOTIDE SEQUENCE [LARGE SCALE GENOMIC DNA]</scope>
    <source>
        <strain evidence="1 2">NIES-37</strain>
    </source>
</reference>
<dbReference type="Proteomes" id="UP000218785">
    <property type="component" value="Chromosome"/>
</dbReference>
<dbReference type="EMBL" id="AP018248">
    <property type="protein sequence ID" value="BAZ01555.1"/>
    <property type="molecule type" value="Genomic_DNA"/>
</dbReference>
<proteinExistence type="predicted"/>
<protein>
    <submittedName>
        <fullName evidence="1">Uncharacterized protein</fullName>
    </submittedName>
</protein>
<gene>
    <name evidence="1" type="ORF">NIES37_55580</name>
</gene>
<keyword evidence="2" id="KW-1185">Reference proteome</keyword>
<sequence length="65" mass="7610">MTFDDYVLLKTYLFCTRGKFFYLYTKKRLRFLLAQALPRITLYQPTCLMQHLKSATTPKGGALRG</sequence>